<sequence>MEFFLAVWHSIFDFITGLFIFKPWEEDTAENKIKSLALLFFLTICGFIFYILVF</sequence>
<accession>A0AAU8VH91</accession>
<keyword evidence="1" id="KW-0472">Membrane</keyword>
<keyword evidence="1" id="KW-0812">Transmembrane</keyword>
<feature type="transmembrane region" description="Helical" evidence="1">
    <location>
        <begin position="36"/>
        <end position="53"/>
    </location>
</feature>
<organism evidence="2 3">
    <name type="scientific">Neisseria lactamica</name>
    <dbReference type="NCBI Taxonomy" id="486"/>
    <lineage>
        <taxon>Bacteria</taxon>
        <taxon>Pseudomonadati</taxon>
        <taxon>Pseudomonadota</taxon>
        <taxon>Betaproteobacteria</taxon>
        <taxon>Neisseriales</taxon>
        <taxon>Neisseriaceae</taxon>
        <taxon>Neisseria</taxon>
    </lineage>
</organism>
<dbReference type="RefSeq" id="WP_003712308.1">
    <property type="nucleotide sequence ID" value="NZ_CAUJPL010000033.1"/>
</dbReference>
<proteinExistence type="predicted"/>
<reference evidence="2 3" key="1">
    <citation type="submission" date="2017-03" db="EMBL/GenBank/DDBJ databases">
        <title>N. lactamica Y92-1009 whole genome sequence.</title>
        <authorList>
            <person name="Pandey A.K."/>
            <person name="Read R.C."/>
        </authorList>
    </citation>
    <scope>NUCLEOTIDE SEQUENCE [LARGE SCALE GENOMIC DNA]</scope>
    <source>
        <strain evidence="2 3">Y92-1009</strain>
    </source>
</reference>
<evidence type="ECO:0000313" key="3">
    <source>
        <dbReference type="Proteomes" id="UP000191249"/>
    </source>
</evidence>
<evidence type="ECO:0000313" key="2">
    <source>
        <dbReference type="EMBL" id="ARB03988.1"/>
    </source>
</evidence>
<keyword evidence="1" id="KW-1133">Transmembrane helix</keyword>
<feature type="transmembrane region" description="Helical" evidence="1">
    <location>
        <begin position="6"/>
        <end position="24"/>
    </location>
</feature>
<dbReference type="Proteomes" id="UP000191249">
    <property type="component" value="Chromosome"/>
</dbReference>
<protein>
    <submittedName>
        <fullName evidence="2">Transporter</fullName>
    </submittedName>
</protein>
<evidence type="ECO:0000256" key="1">
    <source>
        <dbReference type="SAM" id="Phobius"/>
    </source>
</evidence>
<dbReference type="EMBL" id="CP019894">
    <property type="protein sequence ID" value="ARB03988.1"/>
    <property type="molecule type" value="Genomic_DNA"/>
</dbReference>
<dbReference type="AlphaFoldDB" id="A0AAU8VH91"/>
<gene>
    <name evidence="2" type="ORF">B2G52_02985</name>
</gene>
<name>A0AAU8VH91_NEILA</name>